<dbReference type="PROSITE" id="PS50109">
    <property type="entry name" value="HIS_KIN"/>
    <property type="match status" value="1"/>
</dbReference>
<dbReference type="GO" id="GO:0005886">
    <property type="term" value="C:plasma membrane"/>
    <property type="evidence" value="ECO:0007669"/>
    <property type="project" value="UniProtKB-SubCell"/>
</dbReference>
<keyword evidence="13" id="KW-0407">Ion channel</keyword>
<dbReference type="InterPro" id="IPR003594">
    <property type="entry name" value="HATPase_dom"/>
</dbReference>
<keyword evidence="8 11" id="KW-1133">Transmembrane helix</keyword>
<evidence type="ECO:0000313" key="13">
    <source>
        <dbReference type="EMBL" id="CAA9463990.1"/>
    </source>
</evidence>
<comment type="subcellular location">
    <subcellularLocation>
        <location evidence="2">Cell membrane</location>
    </subcellularLocation>
</comment>
<evidence type="ECO:0000256" key="6">
    <source>
        <dbReference type="ARBA" id="ARBA00022692"/>
    </source>
</evidence>
<dbReference type="SMART" id="SM00388">
    <property type="entry name" value="HisKA"/>
    <property type="match status" value="1"/>
</dbReference>
<evidence type="ECO:0000256" key="8">
    <source>
        <dbReference type="ARBA" id="ARBA00022989"/>
    </source>
</evidence>
<accession>A0A6J4R4H1</accession>
<dbReference type="Gene3D" id="1.10.287.130">
    <property type="match status" value="1"/>
</dbReference>
<comment type="catalytic activity">
    <reaction evidence="1">
        <text>ATP + protein L-histidine = ADP + protein N-phospho-L-histidine.</text>
        <dbReference type="EC" id="2.7.13.3"/>
    </reaction>
</comment>
<evidence type="ECO:0000256" key="3">
    <source>
        <dbReference type="ARBA" id="ARBA00012438"/>
    </source>
</evidence>
<dbReference type="EMBL" id="CADCVH010000090">
    <property type="protein sequence ID" value="CAA9463990.1"/>
    <property type="molecule type" value="Genomic_DNA"/>
</dbReference>
<gene>
    <name evidence="13" type="ORF">AVDCRST_MAG02-2823</name>
</gene>
<dbReference type="SUPFAM" id="SSF47384">
    <property type="entry name" value="Homodimeric domain of signal transducing histidine kinase"/>
    <property type="match status" value="1"/>
</dbReference>
<keyword evidence="9" id="KW-0902">Two-component regulatory system</keyword>
<dbReference type="SUPFAM" id="SSF55874">
    <property type="entry name" value="ATPase domain of HSP90 chaperone/DNA topoisomerase II/histidine kinase"/>
    <property type="match status" value="1"/>
</dbReference>
<sequence length="421" mass="44669">MLDRMRRRLTLGYAGVFALILLFLGTAAVVGFSRELTMQQDTLLAQEAKDQTANLLDGEDREVLASGSAEYSWVALGPEGRVTDRDPTAAASGTLGLPTKDLAALAREEGVAVSETIRGPEGRVRVLSVPMRDGGEVVGVMQYARSQRGVQETVNRLLLVLLPLALGGVGAALLGGLYMSGRAVRPARESFERQRAFVADASHELKTPLTLIRADAEMVLYRGNLNAEDGALLEHQLGETDRMGAILSDLLLVARLDAGKLEVAGKPFDLSAVLSEAAERFGPRATAKGVRLDVLAPDELPAHGDAKRTAQILAVLLDNAVRFTPPGGTVVVEGRPRDRWTEASVADSGPGIPPEHLPRVFDRFYRADAARTRGESGGGTGLGLAIGRELARAQGGDLLAEDARAGQEAGGATFSLRLPCR</sequence>
<organism evidence="13">
    <name type="scientific">uncultured Rubrobacteraceae bacterium</name>
    <dbReference type="NCBI Taxonomy" id="349277"/>
    <lineage>
        <taxon>Bacteria</taxon>
        <taxon>Bacillati</taxon>
        <taxon>Actinomycetota</taxon>
        <taxon>Rubrobacteria</taxon>
        <taxon>Rubrobacterales</taxon>
        <taxon>Rubrobacteraceae</taxon>
        <taxon>environmental samples</taxon>
    </lineage>
</organism>
<dbReference type="InterPro" id="IPR036890">
    <property type="entry name" value="HATPase_C_sf"/>
</dbReference>
<evidence type="ECO:0000256" key="10">
    <source>
        <dbReference type="ARBA" id="ARBA00023136"/>
    </source>
</evidence>
<evidence type="ECO:0000256" key="9">
    <source>
        <dbReference type="ARBA" id="ARBA00023012"/>
    </source>
</evidence>
<evidence type="ECO:0000256" key="7">
    <source>
        <dbReference type="ARBA" id="ARBA00022777"/>
    </source>
</evidence>
<keyword evidence="10 11" id="KW-0472">Membrane</keyword>
<keyword evidence="5 13" id="KW-0808">Transferase</keyword>
<dbReference type="Pfam" id="PF00512">
    <property type="entry name" value="HisKA"/>
    <property type="match status" value="1"/>
</dbReference>
<name>A0A6J4R4H1_9ACTN</name>
<proteinExistence type="predicted"/>
<dbReference type="SMART" id="SM00387">
    <property type="entry name" value="HATPase_c"/>
    <property type="match status" value="1"/>
</dbReference>
<feature type="transmembrane region" description="Helical" evidence="11">
    <location>
        <begin position="157"/>
        <end position="178"/>
    </location>
</feature>
<keyword evidence="6 11" id="KW-0812">Transmembrane</keyword>
<evidence type="ECO:0000256" key="2">
    <source>
        <dbReference type="ARBA" id="ARBA00004236"/>
    </source>
</evidence>
<evidence type="ECO:0000256" key="4">
    <source>
        <dbReference type="ARBA" id="ARBA00022553"/>
    </source>
</evidence>
<protein>
    <recommendedName>
        <fullName evidence="3">histidine kinase</fullName>
        <ecNumber evidence="3">2.7.13.3</ecNumber>
    </recommendedName>
</protein>
<feature type="domain" description="Histidine kinase" evidence="12">
    <location>
        <begin position="200"/>
        <end position="421"/>
    </location>
</feature>
<dbReference type="InterPro" id="IPR036097">
    <property type="entry name" value="HisK_dim/P_sf"/>
</dbReference>
<dbReference type="InterPro" id="IPR004358">
    <property type="entry name" value="Sig_transdc_His_kin-like_C"/>
</dbReference>
<dbReference type="InterPro" id="IPR050428">
    <property type="entry name" value="TCS_sensor_his_kinase"/>
</dbReference>
<dbReference type="CDD" id="cd00082">
    <property type="entry name" value="HisKA"/>
    <property type="match status" value="1"/>
</dbReference>
<dbReference type="Gene3D" id="3.30.565.10">
    <property type="entry name" value="Histidine kinase-like ATPase, C-terminal domain"/>
    <property type="match status" value="1"/>
</dbReference>
<dbReference type="PANTHER" id="PTHR45436:SF5">
    <property type="entry name" value="SENSOR HISTIDINE KINASE TRCS"/>
    <property type="match status" value="1"/>
</dbReference>
<dbReference type="EC" id="2.7.13.3" evidence="3"/>
<dbReference type="InterPro" id="IPR005467">
    <property type="entry name" value="His_kinase_dom"/>
</dbReference>
<dbReference type="PRINTS" id="PR00344">
    <property type="entry name" value="BCTRLSENSOR"/>
</dbReference>
<evidence type="ECO:0000256" key="11">
    <source>
        <dbReference type="SAM" id="Phobius"/>
    </source>
</evidence>
<keyword evidence="13" id="KW-0406">Ion transport</keyword>
<dbReference type="AlphaFoldDB" id="A0A6J4R4H1"/>
<evidence type="ECO:0000259" key="12">
    <source>
        <dbReference type="PROSITE" id="PS50109"/>
    </source>
</evidence>
<dbReference type="PANTHER" id="PTHR45436">
    <property type="entry name" value="SENSOR HISTIDINE KINASE YKOH"/>
    <property type="match status" value="1"/>
</dbReference>
<keyword evidence="4" id="KW-0597">Phosphoprotein</keyword>
<reference evidence="13" key="1">
    <citation type="submission" date="2020-02" db="EMBL/GenBank/DDBJ databases">
        <authorList>
            <person name="Meier V. D."/>
        </authorList>
    </citation>
    <scope>NUCLEOTIDE SEQUENCE</scope>
    <source>
        <strain evidence="13">AVDCRST_MAG02</strain>
    </source>
</reference>
<dbReference type="Pfam" id="PF02518">
    <property type="entry name" value="HATPase_c"/>
    <property type="match status" value="1"/>
</dbReference>
<keyword evidence="13" id="KW-0813">Transport</keyword>
<evidence type="ECO:0000256" key="1">
    <source>
        <dbReference type="ARBA" id="ARBA00000085"/>
    </source>
</evidence>
<keyword evidence="7 13" id="KW-0418">Kinase</keyword>
<dbReference type="GO" id="GO:0034220">
    <property type="term" value="P:monoatomic ion transmembrane transport"/>
    <property type="evidence" value="ECO:0007669"/>
    <property type="project" value="UniProtKB-KW"/>
</dbReference>
<dbReference type="GO" id="GO:0000155">
    <property type="term" value="F:phosphorelay sensor kinase activity"/>
    <property type="evidence" value="ECO:0007669"/>
    <property type="project" value="InterPro"/>
</dbReference>
<dbReference type="InterPro" id="IPR003661">
    <property type="entry name" value="HisK_dim/P_dom"/>
</dbReference>
<evidence type="ECO:0000256" key="5">
    <source>
        <dbReference type="ARBA" id="ARBA00022679"/>
    </source>
</evidence>
<dbReference type="CDD" id="cd00075">
    <property type="entry name" value="HATPase"/>
    <property type="match status" value="1"/>
</dbReference>